<dbReference type="AlphaFoldDB" id="A0A6J4L470"/>
<proteinExistence type="predicted"/>
<sequence>MDALAKLRNQLLRRPAGTVGLMFSSSGYRESAITLARFSGQQPMLLWYPPEITEMLQAENPCALLLLKYRVCVEEGKPEYNHMMRVG</sequence>
<name>A0A6J4L470_9BACT</name>
<protein>
    <recommendedName>
        <fullName evidence="2">Restriction endonuclease type IV Mrr domain-containing protein</fullName>
    </recommendedName>
</protein>
<organism evidence="1">
    <name type="scientific">uncultured Gemmatimonadota bacterium</name>
    <dbReference type="NCBI Taxonomy" id="203437"/>
    <lineage>
        <taxon>Bacteria</taxon>
        <taxon>Pseudomonadati</taxon>
        <taxon>Gemmatimonadota</taxon>
        <taxon>environmental samples</taxon>
    </lineage>
</organism>
<evidence type="ECO:0008006" key="2">
    <source>
        <dbReference type="Google" id="ProtNLM"/>
    </source>
</evidence>
<reference evidence="1" key="1">
    <citation type="submission" date="2020-02" db="EMBL/GenBank/DDBJ databases">
        <authorList>
            <person name="Meier V. D."/>
        </authorList>
    </citation>
    <scope>NUCLEOTIDE SEQUENCE</scope>
    <source>
        <strain evidence="1">AVDCRST_MAG89</strain>
    </source>
</reference>
<evidence type="ECO:0000313" key="1">
    <source>
        <dbReference type="EMBL" id="CAA9322481.1"/>
    </source>
</evidence>
<dbReference type="EMBL" id="CADCTV010000365">
    <property type="protein sequence ID" value="CAA9322481.1"/>
    <property type="molecule type" value="Genomic_DNA"/>
</dbReference>
<gene>
    <name evidence="1" type="ORF">AVDCRST_MAG89-1708</name>
</gene>
<accession>A0A6J4L470</accession>